<evidence type="ECO:0000313" key="5">
    <source>
        <dbReference type="Proteomes" id="UP000823611"/>
    </source>
</evidence>
<keyword evidence="2" id="KW-0472">Membrane</keyword>
<dbReference type="Proteomes" id="UP000823611">
    <property type="component" value="Unassembled WGS sequence"/>
</dbReference>
<keyword evidence="4" id="KW-0808">Transferase</keyword>
<name>A0A9D9DWK8_9FIRM</name>
<dbReference type="PANTHER" id="PTHR30576:SF8">
    <property type="entry name" value="UNDECAPRENYL-PHOSPHATE GALACTOSE PHOSPHOTRANSFERASE"/>
    <property type="match status" value="1"/>
</dbReference>
<dbReference type="AlphaFoldDB" id="A0A9D9DWK8"/>
<dbReference type="InterPro" id="IPR003362">
    <property type="entry name" value="Bact_transf"/>
</dbReference>
<dbReference type="PANTHER" id="PTHR30576">
    <property type="entry name" value="COLANIC BIOSYNTHESIS UDP-GLUCOSE LIPID CARRIER TRANSFERASE"/>
    <property type="match status" value="1"/>
</dbReference>
<feature type="domain" description="Bacterial sugar transferase" evidence="3">
    <location>
        <begin position="7"/>
        <end position="179"/>
    </location>
</feature>
<proteinExistence type="inferred from homology"/>
<evidence type="ECO:0000256" key="2">
    <source>
        <dbReference type="SAM" id="Phobius"/>
    </source>
</evidence>
<evidence type="ECO:0000259" key="3">
    <source>
        <dbReference type="Pfam" id="PF02397"/>
    </source>
</evidence>
<reference evidence="4" key="1">
    <citation type="submission" date="2020-10" db="EMBL/GenBank/DDBJ databases">
        <authorList>
            <person name="Gilroy R."/>
        </authorList>
    </citation>
    <scope>NUCLEOTIDE SEQUENCE</scope>
    <source>
        <strain evidence="4">F6-4510</strain>
    </source>
</reference>
<comment type="caution">
    <text evidence="4">The sequence shown here is derived from an EMBL/GenBank/DDBJ whole genome shotgun (WGS) entry which is preliminary data.</text>
</comment>
<organism evidence="4 5">
    <name type="scientific">Candidatus Fimicola merdigallinarum</name>
    <dbReference type="NCBI Taxonomy" id="2840819"/>
    <lineage>
        <taxon>Bacteria</taxon>
        <taxon>Bacillati</taxon>
        <taxon>Bacillota</taxon>
        <taxon>Clostridia</taxon>
        <taxon>Lachnospirales</taxon>
        <taxon>Lachnospiraceae</taxon>
        <taxon>Lachnospiraceae incertae sedis</taxon>
        <taxon>Candidatus Fimicola</taxon>
    </lineage>
</organism>
<dbReference type="GO" id="GO:0016780">
    <property type="term" value="F:phosphotransferase activity, for other substituted phosphate groups"/>
    <property type="evidence" value="ECO:0007669"/>
    <property type="project" value="TreeGrafter"/>
</dbReference>
<dbReference type="EMBL" id="JADIMX010000109">
    <property type="protein sequence ID" value="MBO8434823.1"/>
    <property type="molecule type" value="Genomic_DNA"/>
</dbReference>
<keyword evidence="2" id="KW-1133">Transmembrane helix</keyword>
<comment type="similarity">
    <text evidence="1">Belongs to the bacterial sugar transferase family.</text>
</comment>
<accession>A0A9D9DWK8</accession>
<protein>
    <submittedName>
        <fullName evidence="4">Sugar transferase</fullName>
    </submittedName>
</protein>
<reference evidence="4" key="2">
    <citation type="journal article" date="2021" name="PeerJ">
        <title>Extensive microbial diversity within the chicken gut microbiome revealed by metagenomics and culture.</title>
        <authorList>
            <person name="Gilroy R."/>
            <person name="Ravi A."/>
            <person name="Getino M."/>
            <person name="Pursley I."/>
            <person name="Horton D.L."/>
            <person name="Alikhan N.F."/>
            <person name="Baker D."/>
            <person name="Gharbi K."/>
            <person name="Hall N."/>
            <person name="Watson M."/>
            <person name="Adriaenssens E.M."/>
            <person name="Foster-Nyarko E."/>
            <person name="Jarju S."/>
            <person name="Secka A."/>
            <person name="Antonio M."/>
            <person name="Oren A."/>
            <person name="Chaudhuri R.R."/>
            <person name="La Ragione R."/>
            <person name="Hildebrand F."/>
            <person name="Pallen M.J."/>
        </authorList>
    </citation>
    <scope>NUCLEOTIDE SEQUENCE</scope>
    <source>
        <strain evidence="4">F6-4510</strain>
    </source>
</reference>
<dbReference type="Pfam" id="PF02397">
    <property type="entry name" value="Bac_transf"/>
    <property type="match status" value="1"/>
</dbReference>
<sequence>MYKRYIKRLIDLCLSVIAFIILIPVYFIIALLVRIKIGSPVFFKQERATINGNSFYIKKFRTMTEAKDEKGNYLPDNERLTYFGRILRATSLDELPEIMSIIKGELSIIGPRPLPVAYNDYYTIDEKSRFKVRAGLIPPEVLYENLEPTWDEQLKYESDYAENVSFLLDVKILIAVFKGIFIRYKSDYGDYVREPLNIERKGELH</sequence>
<gene>
    <name evidence="4" type="ORF">IAC55_05845</name>
</gene>
<feature type="transmembrane region" description="Helical" evidence="2">
    <location>
        <begin position="12"/>
        <end position="33"/>
    </location>
</feature>
<keyword evidence="2" id="KW-0812">Transmembrane</keyword>
<evidence type="ECO:0000256" key="1">
    <source>
        <dbReference type="ARBA" id="ARBA00006464"/>
    </source>
</evidence>
<evidence type="ECO:0000313" key="4">
    <source>
        <dbReference type="EMBL" id="MBO8434823.1"/>
    </source>
</evidence>